<dbReference type="Gene3D" id="3.40.630.10">
    <property type="entry name" value="Zn peptidases"/>
    <property type="match status" value="1"/>
</dbReference>
<dbReference type="GO" id="GO:0008233">
    <property type="term" value="F:peptidase activity"/>
    <property type="evidence" value="ECO:0007669"/>
    <property type="project" value="UniProtKB-KW"/>
</dbReference>
<dbReference type="Pfam" id="PF01546">
    <property type="entry name" value="Peptidase_M20"/>
    <property type="match status" value="1"/>
</dbReference>
<dbReference type="InterPro" id="IPR051458">
    <property type="entry name" value="Cyt/Met_Dipeptidase"/>
</dbReference>
<dbReference type="Gene3D" id="3.30.70.360">
    <property type="match status" value="1"/>
</dbReference>
<dbReference type="RefSeq" id="WP_147001007.1">
    <property type="nucleotide sequence ID" value="NZ_CP042387.1"/>
</dbReference>
<dbReference type="GO" id="GO:0006508">
    <property type="term" value="P:proteolysis"/>
    <property type="evidence" value="ECO:0007669"/>
    <property type="project" value="UniProtKB-KW"/>
</dbReference>
<keyword evidence="6" id="KW-1185">Reference proteome</keyword>
<keyword evidence="2" id="KW-0479">Metal-binding</keyword>
<dbReference type="EMBL" id="CP042387">
    <property type="protein sequence ID" value="QEA44060.1"/>
    <property type="molecule type" value="Genomic_DNA"/>
</dbReference>
<dbReference type="GO" id="GO:0005829">
    <property type="term" value="C:cytosol"/>
    <property type="evidence" value="ECO:0007669"/>
    <property type="project" value="TreeGrafter"/>
</dbReference>
<keyword evidence="3" id="KW-0378">Hydrolase</keyword>
<evidence type="ECO:0000313" key="6">
    <source>
        <dbReference type="Proteomes" id="UP000321298"/>
    </source>
</evidence>
<evidence type="ECO:0000259" key="4">
    <source>
        <dbReference type="Pfam" id="PF07687"/>
    </source>
</evidence>
<sequence length="448" mass="48735">MTIRQDYLTLLEELVAIPSVSAQAASLPEAATTIANAFRQLGAKVTYDDTYFAPFVQAEFTSDQPDAKTLVIYNHYDVQPAEPLDLWTTAPWTLSARDGKLYGRGVDDDKGNLTARLAAVAEYLKENDQTLPVNIIFIVEGAEETASQYLPEYLAKHTNTIAADLVLWESGGKNADDIVEIYGGNKGIVTFELTANTADSDLHSSLSAVVDSAPIRLSQAIAALFDQQGNIAVPYFYDEVIAPNAREKALIGQLPLTREDLVAQHGLKVPLYTDRNGQDLKETLYFQPTLNVQGIISGYNDKGVKTVLPATATAKLEARLVPNMSPDITLQRIAYHLTAQGFTDITVTKTLGLAGYRSDMSDPEIQRVISVAKAYYQVAPVVMPTSPGTGPMATIYAALQAPIASLGVGYANNLDHAPNEHIRLVDYDQHIDAVKALIKSYQASQLKE</sequence>
<dbReference type="InterPro" id="IPR011650">
    <property type="entry name" value="Peptidase_M20_dimer"/>
</dbReference>
<dbReference type="PANTHER" id="PTHR43270">
    <property type="entry name" value="BETA-ALA-HIS DIPEPTIDASE"/>
    <property type="match status" value="1"/>
</dbReference>
<dbReference type="InterPro" id="IPR002933">
    <property type="entry name" value="Peptidase_M20"/>
</dbReference>
<evidence type="ECO:0000256" key="3">
    <source>
        <dbReference type="ARBA" id="ARBA00022801"/>
    </source>
</evidence>
<dbReference type="PANTHER" id="PTHR43270:SF8">
    <property type="entry name" value="DI- AND TRIPEPTIDASE DUG2-RELATED"/>
    <property type="match status" value="1"/>
</dbReference>
<dbReference type="SUPFAM" id="SSF53187">
    <property type="entry name" value="Zn-dependent exopeptidases"/>
    <property type="match status" value="1"/>
</dbReference>
<dbReference type="Pfam" id="PF07687">
    <property type="entry name" value="M20_dimer"/>
    <property type="match status" value="1"/>
</dbReference>
<accession>A0AAP9JAN4</accession>
<dbReference type="GO" id="GO:0009014">
    <property type="term" value="F:succinyl-diaminopimelate desuccinylase activity"/>
    <property type="evidence" value="ECO:0007669"/>
    <property type="project" value="TreeGrafter"/>
</dbReference>
<dbReference type="Proteomes" id="UP000321298">
    <property type="component" value="Chromosome"/>
</dbReference>
<evidence type="ECO:0000256" key="2">
    <source>
        <dbReference type="ARBA" id="ARBA00022723"/>
    </source>
</evidence>
<name>A0AAP9JAN4_LEULA</name>
<proteinExistence type="predicted"/>
<reference evidence="5 6" key="1">
    <citation type="submission" date="2019-06" db="EMBL/GenBank/DDBJ databases">
        <title>Genome analyses of bacteria isolated from kimchi.</title>
        <authorList>
            <person name="Lee S."/>
            <person name="Ahn S."/>
            <person name="Roh S."/>
        </authorList>
    </citation>
    <scope>NUCLEOTIDE SEQUENCE [LARGE SCALE GENOMIC DNA]</scope>
    <source>
        <strain evidence="5 6">CBA3625</strain>
    </source>
</reference>
<keyword evidence="1" id="KW-0645">Protease</keyword>
<gene>
    <name evidence="5" type="ORF">FGL83_05025</name>
</gene>
<organism evidence="5 6">
    <name type="scientific">Leuconostoc lactis</name>
    <dbReference type="NCBI Taxonomy" id="1246"/>
    <lineage>
        <taxon>Bacteria</taxon>
        <taxon>Bacillati</taxon>
        <taxon>Bacillota</taxon>
        <taxon>Bacilli</taxon>
        <taxon>Lactobacillales</taxon>
        <taxon>Lactobacillaceae</taxon>
        <taxon>Leuconostoc</taxon>
    </lineage>
</organism>
<evidence type="ECO:0000313" key="5">
    <source>
        <dbReference type="EMBL" id="QEA44060.1"/>
    </source>
</evidence>
<dbReference type="GeneID" id="66531550"/>
<dbReference type="GO" id="GO:0009089">
    <property type="term" value="P:lysine biosynthetic process via diaminopimelate"/>
    <property type="evidence" value="ECO:0007669"/>
    <property type="project" value="TreeGrafter"/>
</dbReference>
<dbReference type="AlphaFoldDB" id="A0AAP9JAN4"/>
<protein>
    <submittedName>
        <fullName evidence="5">M20/M25/M40 family metallo-hydrolase</fullName>
    </submittedName>
</protein>
<dbReference type="GO" id="GO:0046872">
    <property type="term" value="F:metal ion binding"/>
    <property type="evidence" value="ECO:0007669"/>
    <property type="project" value="UniProtKB-KW"/>
</dbReference>
<evidence type="ECO:0000256" key="1">
    <source>
        <dbReference type="ARBA" id="ARBA00022670"/>
    </source>
</evidence>
<feature type="domain" description="Peptidase M20 dimerisation" evidence="4">
    <location>
        <begin position="184"/>
        <end position="339"/>
    </location>
</feature>